<dbReference type="PANTHER" id="PTHR24276">
    <property type="entry name" value="POLYSERASE-RELATED"/>
    <property type="match status" value="1"/>
</dbReference>
<dbReference type="GO" id="GO:0004252">
    <property type="term" value="F:serine-type endopeptidase activity"/>
    <property type="evidence" value="ECO:0007669"/>
    <property type="project" value="InterPro"/>
</dbReference>
<accession>A0A182JLZ9</accession>
<evidence type="ECO:0000256" key="4">
    <source>
        <dbReference type="ARBA" id="ARBA00022729"/>
    </source>
</evidence>
<dbReference type="EnsemblMetazoa" id="AATE020559-RA">
    <property type="protein sequence ID" value="AATE020559-PA.1"/>
    <property type="gene ID" value="AATE020559"/>
</dbReference>
<evidence type="ECO:0000256" key="5">
    <source>
        <dbReference type="ARBA" id="ARBA00022801"/>
    </source>
</evidence>
<keyword evidence="8" id="KW-1015">Disulfide bond</keyword>
<dbReference type="GO" id="GO:0005576">
    <property type="term" value="C:extracellular region"/>
    <property type="evidence" value="ECO:0007669"/>
    <property type="project" value="UniProtKB-SubCell"/>
</dbReference>
<dbReference type="InterPro" id="IPR043504">
    <property type="entry name" value="Peptidase_S1_PA_chymotrypsin"/>
</dbReference>
<evidence type="ECO:0000256" key="3">
    <source>
        <dbReference type="ARBA" id="ARBA00022670"/>
    </source>
</evidence>
<keyword evidence="4" id="KW-0732">Signal</keyword>
<dbReference type="Gene3D" id="2.40.10.10">
    <property type="entry name" value="Trypsin-like serine proteases"/>
    <property type="match status" value="1"/>
</dbReference>
<dbReference type="AlphaFoldDB" id="A0A182JLZ9"/>
<dbReference type="Pfam" id="PF00089">
    <property type="entry name" value="Trypsin"/>
    <property type="match status" value="1"/>
</dbReference>
<reference evidence="10" key="1">
    <citation type="submission" date="2022-08" db="UniProtKB">
        <authorList>
            <consortium name="EnsemblMetazoa"/>
        </authorList>
    </citation>
    <scope>IDENTIFICATION</scope>
    <source>
        <strain evidence="10">EBRO</strain>
    </source>
</reference>
<evidence type="ECO:0000256" key="6">
    <source>
        <dbReference type="ARBA" id="ARBA00022825"/>
    </source>
</evidence>
<proteinExistence type="inferred from homology"/>
<evidence type="ECO:0000313" key="10">
    <source>
        <dbReference type="EnsemblMetazoa" id="AATE020559-PA.1"/>
    </source>
</evidence>
<organism evidence="10">
    <name type="scientific">Anopheles atroparvus</name>
    <name type="common">European mosquito</name>
    <dbReference type="NCBI Taxonomy" id="41427"/>
    <lineage>
        <taxon>Eukaryota</taxon>
        <taxon>Metazoa</taxon>
        <taxon>Ecdysozoa</taxon>
        <taxon>Arthropoda</taxon>
        <taxon>Hexapoda</taxon>
        <taxon>Insecta</taxon>
        <taxon>Pterygota</taxon>
        <taxon>Neoptera</taxon>
        <taxon>Endopterygota</taxon>
        <taxon>Diptera</taxon>
        <taxon>Nematocera</taxon>
        <taxon>Culicoidea</taxon>
        <taxon>Culicidae</taxon>
        <taxon>Anophelinae</taxon>
        <taxon>Anopheles</taxon>
    </lineage>
</organism>
<dbReference type="STRING" id="41427.A0A182JLZ9"/>
<keyword evidence="5" id="KW-0378">Hydrolase</keyword>
<protein>
    <submittedName>
        <fullName evidence="10">Uncharacterized protein</fullName>
    </submittedName>
</protein>
<evidence type="ECO:0000256" key="9">
    <source>
        <dbReference type="ARBA" id="ARBA00024195"/>
    </source>
</evidence>
<comment type="similarity">
    <text evidence="9">Belongs to the peptidase S1 family. CLIP subfamily.</text>
</comment>
<keyword evidence="7" id="KW-0865">Zymogen</keyword>
<keyword evidence="3" id="KW-0645">Protease</keyword>
<dbReference type="InterPro" id="IPR009003">
    <property type="entry name" value="Peptidase_S1_PA"/>
</dbReference>
<name>A0A182JLZ9_ANOAO</name>
<keyword evidence="6" id="KW-0720">Serine protease</keyword>
<dbReference type="InterPro" id="IPR001254">
    <property type="entry name" value="Trypsin_dom"/>
</dbReference>
<dbReference type="SUPFAM" id="SSF50494">
    <property type="entry name" value="Trypsin-like serine proteases"/>
    <property type="match status" value="1"/>
</dbReference>
<evidence type="ECO:0000256" key="8">
    <source>
        <dbReference type="ARBA" id="ARBA00023157"/>
    </source>
</evidence>
<dbReference type="PANTHER" id="PTHR24276:SF97">
    <property type="entry name" value="GH13245P2-RELATED"/>
    <property type="match status" value="1"/>
</dbReference>
<comment type="subcellular location">
    <subcellularLocation>
        <location evidence="1">Secreted</location>
    </subcellularLocation>
</comment>
<dbReference type="GO" id="GO:0006508">
    <property type="term" value="P:proteolysis"/>
    <property type="evidence" value="ECO:0007669"/>
    <property type="project" value="UniProtKB-KW"/>
</dbReference>
<keyword evidence="2" id="KW-0964">Secreted</keyword>
<evidence type="ECO:0000256" key="1">
    <source>
        <dbReference type="ARBA" id="ARBA00004613"/>
    </source>
</evidence>
<sequence length="173" mass="19124">MPQRWAFVLVLIVTTLGTVRSRAASSDGRIVGAHRVQLTSTDLPYICSVRQREVHRCSGTVLNPHWLLTSGSCVYDRTPLETLAVVCGVRMYRAVVEMALHPSFASNPMGNDLALLMLRKPLNFTSNVQPIPLYDSLELPGASCVRASIVGFDWYGLVDGPAWWNPSLQVRAE</sequence>
<dbReference type="VEuPathDB" id="VectorBase:AATE020559"/>
<dbReference type="InterPro" id="IPR050430">
    <property type="entry name" value="Peptidase_S1"/>
</dbReference>
<dbReference type="PROSITE" id="PS50240">
    <property type="entry name" value="TRYPSIN_DOM"/>
    <property type="match status" value="1"/>
</dbReference>
<dbReference type="FunFam" id="2.40.10.10:FF:000068">
    <property type="entry name" value="transmembrane protease serine 2"/>
    <property type="match status" value="1"/>
</dbReference>
<evidence type="ECO:0000256" key="7">
    <source>
        <dbReference type="ARBA" id="ARBA00023145"/>
    </source>
</evidence>
<evidence type="ECO:0000256" key="2">
    <source>
        <dbReference type="ARBA" id="ARBA00022525"/>
    </source>
</evidence>